<evidence type="ECO:0000256" key="4">
    <source>
        <dbReference type="SAM" id="MobiDB-lite"/>
    </source>
</evidence>
<feature type="region of interest" description="Disordered" evidence="4">
    <location>
        <begin position="204"/>
        <end position="228"/>
    </location>
</feature>
<proteinExistence type="predicted"/>
<evidence type="ECO:0000313" key="7">
    <source>
        <dbReference type="Proteomes" id="UP000019132"/>
    </source>
</evidence>
<keyword evidence="2" id="KW-0489">Methyltransferase</keyword>
<dbReference type="SUPFAM" id="SSF75217">
    <property type="entry name" value="alpha/beta knot"/>
    <property type="match status" value="1"/>
</dbReference>
<evidence type="ECO:0000259" key="5">
    <source>
        <dbReference type="Pfam" id="PF00588"/>
    </source>
</evidence>
<dbReference type="PANTHER" id="PTHR43453">
    <property type="entry name" value="RRNA METHYLASE-LIKE"/>
    <property type="match status" value="1"/>
</dbReference>
<evidence type="ECO:0000313" key="6">
    <source>
        <dbReference type="EnsemblProtists" id="PYU1_T006336"/>
    </source>
</evidence>
<dbReference type="EnsemblProtists" id="PYU1_T006336">
    <property type="protein sequence ID" value="PYU1_T006336"/>
    <property type="gene ID" value="PYU1_G006324"/>
</dbReference>
<evidence type="ECO:0000256" key="3">
    <source>
        <dbReference type="ARBA" id="ARBA00022679"/>
    </source>
</evidence>
<dbReference type="STRING" id="431595.K3WMZ4"/>
<dbReference type="GO" id="GO:0000049">
    <property type="term" value="F:tRNA binding"/>
    <property type="evidence" value="ECO:0007669"/>
    <property type="project" value="UniProtKB-KW"/>
</dbReference>
<dbReference type="OMA" id="NQNYLAC"/>
<dbReference type="InterPro" id="IPR001537">
    <property type="entry name" value="SpoU_MeTrfase"/>
</dbReference>
<sequence length="228" mass="26264">MGIQHVWLINPNERQVKKHKSGGTKKITKGCSVWLNMREFSSISDCVDALQEDGRTIWATDLSPQALPLTMEAKPAELPPKLAVVIGRETDGVSEEMLHAAEKRIYFPMFGFTESLNLSVATALVLQRLFDWFPAIRGDLSDEEKQEIRKQWYPQIVNNPTLAQQTQHWVENTQDIRHLDDLRRKKLDWNEKWVPKRVKQRELDMPEVQERLGKRENSTAVAHAGNAD</sequence>
<reference evidence="7" key="2">
    <citation type="submission" date="2010-04" db="EMBL/GenBank/DDBJ databases">
        <authorList>
            <person name="Buell R."/>
            <person name="Hamilton J."/>
            <person name="Hostetler J."/>
        </authorList>
    </citation>
    <scope>NUCLEOTIDE SEQUENCE [LARGE SCALE GENOMIC DNA]</scope>
    <source>
        <strain evidence="7">DAOM:BR144</strain>
    </source>
</reference>
<reference evidence="7" key="1">
    <citation type="journal article" date="2010" name="Genome Biol.">
        <title>Genome sequence of the necrotrophic plant pathogen Pythium ultimum reveals original pathogenicity mechanisms and effector repertoire.</title>
        <authorList>
            <person name="Levesque C.A."/>
            <person name="Brouwer H."/>
            <person name="Cano L."/>
            <person name="Hamilton J.P."/>
            <person name="Holt C."/>
            <person name="Huitema E."/>
            <person name="Raffaele S."/>
            <person name="Robideau G.P."/>
            <person name="Thines M."/>
            <person name="Win J."/>
            <person name="Zerillo M.M."/>
            <person name="Beakes G.W."/>
            <person name="Boore J.L."/>
            <person name="Busam D."/>
            <person name="Dumas B."/>
            <person name="Ferriera S."/>
            <person name="Fuerstenberg S.I."/>
            <person name="Gachon C.M."/>
            <person name="Gaulin E."/>
            <person name="Govers F."/>
            <person name="Grenville-Briggs L."/>
            <person name="Horner N."/>
            <person name="Hostetler J."/>
            <person name="Jiang R.H."/>
            <person name="Johnson J."/>
            <person name="Krajaejun T."/>
            <person name="Lin H."/>
            <person name="Meijer H.J."/>
            <person name="Moore B."/>
            <person name="Morris P."/>
            <person name="Phuntmart V."/>
            <person name="Puiu D."/>
            <person name="Shetty J."/>
            <person name="Stajich J.E."/>
            <person name="Tripathy S."/>
            <person name="Wawra S."/>
            <person name="van West P."/>
            <person name="Whitty B.R."/>
            <person name="Coutinho P.M."/>
            <person name="Henrissat B."/>
            <person name="Martin F."/>
            <person name="Thomas P.D."/>
            <person name="Tyler B.M."/>
            <person name="De Vries R.P."/>
            <person name="Kamoun S."/>
            <person name="Yandell M."/>
            <person name="Tisserat N."/>
            <person name="Buell C.R."/>
        </authorList>
    </citation>
    <scope>NUCLEOTIDE SEQUENCE</scope>
    <source>
        <strain evidence="7">DAOM:BR144</strain>
    </source>
</reference>
<evidence type="ECO:0000256" key="1">
    <source>
        <dbReference type="ARBA" id="ARBA00022555"/>
    </source>
</evidence>
<dbReference type="PANTHER" id="PTHR43453:SF3">
    <property type="entry name" value="TRNA_RRNA METHYLTRANSFERASE SPOU TYPE DOMAIN-CONTAINING PROTEIN"/>
    <property type="match status" value="1"/>
</dbReference>
<dbReference type="HOGENOM" id="CLU_021322_4_0_1"/>
<dbReference type="Proteomes" id="UP000019132">
    <property type="component" value="Unassembled WGS sequence"/>
</dbReference>
<dbReference type="EMBL" id="GL376604">
    <property type="status" value="NOT_ANNOTATED_CDS"/>
    <property type="molecule type" value="Genomic_DNA"/>
</dbReference>
<reference evidence="6" key="3">
    <citation type="submission" date="2015-02" db="UniProtKB">
        <authorList>
            <consortium name="EnsemblProtists"/>
        </authorList>
    </citation>
    <scope>IDENTIFICATION</scope>
    <source>
        <strain evidence="6">DAOM BR144</strain>
    </source>
</reference>
<dbReference type="Gene3D" id="3.40.1280.10">
    <property type="match status" value="1"/>
</dbReference>
<dbReference type="AlphaFoldDB" id="K3WMZ4"/>
<feature type="compositionally biased region" description="Basic and acidic residues" evidence="4">
    <location>
        <begin position="204"/>
        <end position="217"/>
    </location>
</feature>
<feature type="domain" description="tRNA/rRNA methyltransferase SpoU type" evidence="5">
    <location>
        <begin position="1"/>
        <end position="126"/>
    </location>
</feature>
<keyword evidence="1" id="KW-0820">tRNA-binding</keyword>
<dbReference type="GO" id="GO:0002938">
    <property type="term" value="P:tRNA guanine ribose methylation"/>
    <property type="evidence" value="ECO:0007669"/>
    <property type="project" value="TreeGrafter"/>
</dbReference>
<evidence type="ECO:0000256" key="2">
    <source>
        <dbReference type="ARBA" id="ARBA00022603"/>
    </source>
</evidence>
<dbReference type="eggNOG" id="ENOG502SACM">
    <property type="taxonomic scope" value="Eukaryota"/>
</dbReference>
<dbReference type="InterPro" id="IPR029028">
    <property type="entry name" value="Alpha/beta_knot_MTases"/>
</dbReference>
<name>K3WMZ4_GLOUD</name>
<dbReference type="InParanoid" id="K3WMZ4"/>
<dbReference type="InterPro" id="IPR029026">
    <property type="entry name" value="tRNA_m1G_MTases_N"/>
</dbReference>
<protein>
    <recommendedName>
        <fullName evidence="5">tRNA/rRNA methyltransferase SpoU type domain-containing protein</fullName>
    </recommendedName>
</protein>
<dbReference type="InterPro" id="IPR033671">
    <property type="entry name" value="TrmH"/>
</dbReference>
<organism evidence="6 7">
    <name type="scientific">Globisporangium ultimum (strain ATCC 200006 / CBS 805.95 / DAOM BR144)</name>
    <name type="common">Pythium ultimum</name>
    <dbReference type="NCBI Taxonomy" id="431595"/>
    <lineage>
        <taxon>Eukaryota</taxon>
        <taxon>Sar</taxon>
        <taxon>Stramenopiles</taxon>
        <taxon>Oomycota</taxon>
        <taxon>Peronosporomycetes</taxon>
        <taxon>Pythiales</taxon>
        <taxon>Pythiaceae</taxon>
        <taxon>Globisporangium</taxon>
    </lineage>
</organism>
<dbReference type="VEuPathDB" id="FungiDB:PYU1_G006324"/>
<keyword evidence="1" id="KW-0694">RNA-binding</keyword>
<dbReference type="GO" id="GO:0008173">
    <property type="term" value="F:RNA methyltransferase activity"/>
    <property type="evidence" value="ECO:0007669"/>
    <property type="project" value="InterPro"/>
</dbReference>
<keyword evidence="3" id="KW-0808">Transferase</keyword>
<dbReference type="Pfam" id="PF00588">
    <property type="entry name" value="SpoU_methylase"/>
    <property type="match status" value="1"/>
</dbReference>
<accession>K3WMZ4</accession>
<keyword evidence="7" id="KW-1185">Reference proteome</keyword>